<protein>
    <submittedName>
        <fullName evidence="1">Uncharacterized protein</fullName>
    </submittedName>
</protein>
<gene>
    <name evidence="1" type="ORF">M9H77_11684</name>
</gene>
<proteinExistence type="predicted"/>
<accession>A0ACC0BFB9</accession>
<name>A0ACC0BFB9_CATRO</name>
<comment type="caution">
    <text evidence="1">The sequence shown here is derived from an EMBL/GenBank/DDBJ whole genome shotgun (WGS) entry which is preliminary data.</text>
</comment>
<sequence>MGIIKKGKIFGNLPTNDAFTVHYPAYPSSIERAIETLGGLQSIAKARSSQSNKLELHFRPEDPYSHPAFGELQACNKFLLRISKNRIKDAQDADLQNRPVGTSSADAVTINHQDVYSELTETKQLVGRPGNQFLASHTEAENQVPDEKEHLSADIVARIPEAYHFNGMADYQHVLAVHADVARRKKRNWAEFEKGGLMDVDQEDLMILLPPLFSLKDVPERIVLKPSATNILKRNQEKVVQYRWEMDIEPSLALDFSIKEIPKKVNWDKHIPQGSEQWEWQKTVCELFDEHPIWVKDSLCERLLDKGLGIGSNMLRRLLFRAAYYFSNGPFLRFWIRKGYDPRKDPESRIYQRTDFRVPEPLRSFGEESGCKPRWEELCNFRVFPYKCQTSFQLFELADEYIQEEIRKPPAQATCTCTTGWFSSIVLDTLRLRVAVRFLSVYPKAGAQTFLKSKSSHFEKSKRICMLPEDSKLKGQQAEREVEENQEKEPNDEGDDQEEEDEEDDNKDDNIEENLDAYEALDLDRQGGDFSIQEPSYTDQENISRTYLQDLFGSFRFNGAEQDELREANDSDGEYQIYEQYSDGNYSDDNEY</sequence>
<keyword evidence="2" id="KW-1185">Reference proteome</keyword>
<dbReference type="Proteomes" id="UP001060085">
    <property type="component" value="Linkage Group LG03"/>
</dbReference>
<evidence type="ECO:0000313" key="1">
    <source>
        <dbReference type="EMBL" id="KAI5671320.1"/>
    </source>
</evidence>
<evidence type="ECO:0000313" key="2">
    <source>
        <dbReference type="Proteomes" id="UP001060085"/>
    </source>
</evidence>
<reference evidence="2" key="1">
    <citation type="journal article" date="2023" name="Nat. Plants">
        <title>Single-cell RNA sequencing provides a high-resolution roadmap for understanding the multicellular compartmentation of specialized metabolism.</title>
        <authorList>
            <person name="Sun S."/>
            <person name="Shen X."/>
            <person name="Li Y."/>
            <person name="Li Y."/>
            <person name="Wang S."/>
            <person name="Li R."/>
            <person name="Zhang H."/>
            <person name="Shen G."/>
            <person name="Guo B."/>
            <person name="Wei J."/>
            <person name="Xu J."/>
            <person name="St-Pierre B."/>
            <person name="Chen S."/>
            <person name="Sun C."/>
        </authorList>
    </citation>
    <scope>NUCLEOTIDE SEQUENCE [LARGE SCALE GENOMIC DNA]</scope>
</reference>
<dbReference type="EMBL" id="CM044703">
    <property type="protein sequence ID" value="KAI5671320.1"/>
    <property type="molecule type" value="Genomic_DNA"/>
</dbReference>
<organism evidence="1 2">
    <name type="scientific">Catharanthus roseus</name>
    <name type="common">Madagascar periwinkle</name>
    <name type="synonym">Vinca rosea</name>
    <dbReference type="NCBI Taxonomy" id="4058"/>
    <lineage>
        <taxon>Eukaryota</taxon>
        <taxon>Viridiplantae</taxon>
        <taxon>Streptophyta</taxon>
        <taxon>Embryophyta</taxon>
        <taxon>Tracheophyta</taxon>
        <taxon>Spermatophyta</taxon>
        <taxon>Magnoliopsida</taxon>
        <taxon>eudicotyledons</taxon>
        <taxon>Gunneridae</taxon>
        <taxon>Pentapetalae</taxon>
        <taxon>asterids</taxon>
        <taxon>lamiids</taxon>
        <taxon>Gentianales</taxon>
        <taxon>Apocynaceae</taxon>
        <taxon>Rauvolfioideae</taxon>
        <taxon>Vinceae</taxon>
        <taxon>Catharanthinae</taxon>
        <taxon>Catharanthus</taxon>
    </lineage>
</organism>